<dbReference type="InterPro" id="IPR032877">
    <property type="entry name" value="Transposase_HTH"/>
</dbReference>
<proteinExistence type="predicted"/>
<dbReference type="OrthoDB" id="46712at2"/>
<dbReference type="InterPro" id="IPR047951">
    <property type="entry name" value="Transpos_ISL3"/>
</dbReference>
<dbReference type="KEGG" id="azz:DEW08_03820"/>
<organism evidence="4 5">
    <name type="scientific">Azospirillum thermophilum</name>
    <dbReference type="NCBI Taxonomy" id="2202148"/>
    <lineage>
        <taxon>Bacteria</taxon>
        <taxon>Pseudomonadati</taxon>
        <taxon>Pseudomonadota</taxon>
        <taxon>Alphaproteobacteria</taxon>
        <taxon>Rhodospirillales</taxon>
        <taxon>Azospirillaceae</taxon>
        <taxon>Azospirillum</taxon>
    </lineage>
</organism>
<evidence type="ECO:0000313" key="4">
    <source>
        <dbReference type="EMBL" id="AWK85411.1"/>
    </source>
</evidence>
<protein>
    <recommendedName>
        <fullName evidence="6">ISL3 family transposase</fullName>
    </recommendedName>
</protein>
<feature type="region of interest" description="Disordered" evidence="1">
    <location>
        <begin position="125"/>
        <end position="150"/>
    </location>
</feature>
<dbReference type="InterPro" id="IPR002560">
    <property type="entry name" value="Transposase_DDE"/>
</dbReference>
<dbReference type="PANTHER" id="PTHR33498">
    <property type="entry name" value="TRANSPOSASE FOR INSERTION SEQUENCE ELEMENT IS1557"/>
    <property type="match status" value="1"/>
</dbReference>
<keyword evidence="5" id="KW-1185">Reference proteome</keyword>
<feature type="compositionally biased region" description="Basic and acidic residues" evidence="1">
    <location>
        <begin position="132"/>
        <end position="150"/>
    </location>
</feature>
<dbReference type="Pfam" id="PF01610">
    <property type="entry name" value="DDE_Tnp_ISL3"/>
    <property type="match status" value="1"/>
</dbReference>
<dbReference type="Pfam" id="PF13542">
    <property type="entry name" value="HTH_Tnp_ISL3"/>
    <property type="match status" value="1"/>
</dbReference>
<evidence type="ECO:0000256" key="1">
    <source>
        <dbReference type="SAM" id="MobiDB-lite"/>
    </source>
</evidence>
<dbReference type="AlphaFoldDB" id="A0A2S2CLQ5"/>
<dbReference type="RefSeq" id="WP_109324599.1">
    <property type="nucleotide sequence ID" value="NZ_CP029352.1"/>
</dbReference>
<reference evidence="5" key="1">
    <citation type="submission" date="2018-05" db="EMBL/GenBank/DDBJ databases">
        <title>Azospirillum thermophila sp. nov., a novel isolated from hot spring.</title>
        <authorList>
            <person name="Zhao Z."/>
        </authorList>
    </citation>
    <scope>NUCLEOTIDE SEQUENCE [LARGE SCALE GENOMIC DNA]</scope>
    <source>
        <strain evidence="5">CFH 70021</strain>
    </source>
</reference>
<dbReference type="EMBL" id="CP029352">
    <property type="protein sequence ID" value="AWK85411.1"/>
    <property type="molecule type" value="Genomic_DNA"/>
</dbReference>
<sequence>MSVHYVPGMWTPLRNARLIGQEMINAHPDWRPLKDGFAQTQDEDGPDPDALRTELSTPAECWEQDGTPLGRPWTILYLEEALFAGVTELIGSYEIRFLDVPNGDGPVLCVMKRFRRKVVGGDASPVSTMHVGKMETRGRPRKETNSSKEVVRITTEVPHNPELDVGHRMTRRLVRYIERQAHRRTFAEVARETGASETVVATIFYDYAARVDKVFPRRLPKFLGIDNKVLGGRHYTQLTDLEAGKVIELIEGTSAPPVNVALARWEGRDREMVVTMDYANAYAASVKDMLHKALSINDKRHIINAVRDRLNSHRSEIEKNARARGEDISHLAHSFRLLNKRRHQLSETERARQEVIFERYPDLRLLYIAKEEWFDIFQAKDQGIDKAGKAVRSWLWRWVEGDEAPEITRRIYGKNKKTIDDRFCDIIAYFSLEAKISDDRRATNAATEALNGEMDRLYARCRGFGRKDDMFYRLRLRVLHWCGERTWESCQVHLAGHHLASVSVSDDTAPPLHPNVLIAELLSLRIGESLGNDLIEALKKEYEQIHGVSLPFL</sequence>
<evidence type="ECO:0008006" key="6">
    <source>
        <dbReference type="Google" id="ProtNLM"/>
    </source>
</evidence>
<dbReference type="Proteomes" id="UP000245629">
    <property type="component" value="Chromosome 1"/>
</dbReference>
<feature type="domain" description="Transposase IS204/IS1001/IS1096/IS1165 DDE" evidence="2">
    <location>
        <begin position="223"/>
        <end position="471"/>
    </location>
</feature>
<dbReference type="PANTHER" id="PTHR33498:SF1">
    <property type="entry name" value="TRANSPOSASE FOR INSERTION SEQUENCE ELEMENT IS1557"/>
    <property type="match status" value="1"/>
</dbReference>
<name>A0A2S2CLQ5_9PROT</name>
<evidence type="ECO:0000259" key="3">
    <source>
        <dbReference type="Pfam" id="PF13542"/>
    </source>
</evidence>
<gene>
    <name evidence="4" type="ORF">DEW08_03820</name>
</gene>
<evidence type="ECO:0000313" key="5">
    <source>
        <dbReference type="Proteomes" id="UP000245629"/>
    </source>
</evidence>
<evidence type="ECO:0000259" key="2">
    <source>
        <dbReference type="Pfam" id="PF01610"/>
    </source>
</evidence>
<accession>A0A2S2CLQ5</accession>
<feature type="domain" description="Transposase IS204/IS1001/IS1096/IS1165 helix-turn-helix" evidence="3">
    <location>
        <begin position="164"/>
        <end position="208"/>
    </location>
</feature>